<proteinExistence type="predicted"/>
<name>A0A645HN84_9ZZZZ</name>
<reference evidence="1" key="1">
    <citation type="submission" date="2019-08" db="EMBL/GenBank/DDBJ databases">
        <authorList>
            <person name="Kucharzyk K."/>
            <person name="Murdoch R.W."/>
            <person name="Higgins S."/>
            <person name="Loffler F."/>
        </authorList>
    </citation>
    <scope>NUCLEOTIDE SEQUENCE</scope>
</reference>
<gene>
    <name evidence="1" type="ORF">SDC9_188036</name>
</gene>
<dbReference type="EMBL" id="VSSQ01096943">
    <property type="protein sequence ID" value="MPN40498.1"/>
    <property type="molecule type" value="Genomic_DNA"/>
</dbReference>
<evidence type="ECO:0000313" key="1">
    <source>
        <dbReference type="EMBL" id="MPN40498.1"/>
    </source>
</evidence>
<protein>
    <submittedName>
        <fullName evidence="1">Uncharacterized protein</fullName>
    </submittedName>
</protein>
<organism evidence="1">
    <name type="scientific">bioreactor metagenome</name>
    <dbReference type="NCBI Taxonomy" id="1076179"/>
    <lineage>
        <taxon>unclassified sequences</taxon>
        <taxon>metagenomes</taxon>
        <taxon>ecological metagenomes</taxon>
    </lineage>
</organism>
<comment type="caution">
    <text evidence="1">The sequence shown here is derived from an EMBL/GenBank/DDBJ whole genome shotgun (WGS) entry which is preliminary data.</text>
</comment>
<accession>A0A645HN84</accession>
<dbReference type="AlphaFoldDB" id="A0A645HN84"/>
<sequence>MLHYTENSDFYAVILGLHLGTAREIKRQSRSGPAF</sequence>